<dbReference type="Proteomes" id="UP000663193">
    <property type="component" value="Chromosome 1"/>
</dbReference>
<dbReference type="RefSeq" id="XP_001790710.1">
    <property type="nucleotide sequence ID" value="XM_001790658.1"/>
</dbReference>
<feature type="region of interest" description="Disordered" evidence="1">
    <location>
        <begin position="1"/>
        <end position="41"/>
    </location>
</feature>
<dbReference type="AlphaFoldDB" id="A0A7U2ESU7"/>
<dbReference type="KEGG" id="pno:SNOG_00012"/>
<organism evidence="2 3">
    <name type="scientific">Phaeosphaeria nodorum (strain SN15 / ATCC MYA-4574 / FGSC 10173)</name>
    <name type="common">Glume blotch fungus</name>
    <name type="synonym">Parastagonospora nodorum</name>
    <dbReference type="NCBI Taxonomy" id="321614"/>
    <lineage>
        <taxon>Eukaryota</taxon>
        <taxon>Fungi</taxon>
        <taxon>Dikarya</taxon>
        <taxon>Ascomycota</taxon>
        <taxon>Pezizomycotina</taxon>
        <taxon>Dothideomycetes</taxon>
        <taxon>Pleosporomycetidae</taxon>
        <taxon>Pleosporales</taxon>
        <taxon>Pleosporineae</taxon>
        <taxon>Phaeosphaeriaceae</taxon>
        <taxon>Parastagonospora</taxon>
    </lineage>
</organism>
<feature type="compositionally biased region" description="Basic and acidic residues" evidence="1">
    <location>
        <begin position="30"/>
        <end position="41"/>
    </location>
</feature>
<evidence type="ECO:0000313" key="3">
    <source>
        <dbReference type="Proteomes" id="UP000663193"/>
    </source>
</evidence>
<proteinExistence type="predicted"/>
<dbReference type="VEuPathDB" id="FungiDB:JI435_425490"/>
<evidence type="ECO:0000313" key="2">
    <source>
        <dbReference type="EMBL" id="QRC90499.1"/>
    </source>
</evidence>
<name>A0A7U2ESU7_PHANO</name>
<sequence>MDSGQWTAPSPAALLGDAVSAPPPSPSRPRHADADADADAECHGDESLHLIALARLAQPCLPPAAAPD</sequence>
<protein>
    <submittedName>
        <fullName evidence="2">Uncharacterized protein</fullName>
    </submittedName>
</protein>
<dbReference type="EMBL" id="CP069023">
    <property type="protein sequence ID" value="QRC90499.1"/>
    <property type="molecule type" value="Genomic_DNA"/>
</dbReference>
<evidence type="ECO:0000256" key="1">
    <source>
        <dbReference type="SAM" id="MobiDB-lite"/>
    </source>
</evidence>
<reference evidence="3" key="1">
    <citation type="journal article" date="2021" name="BMC Genomics">
        <title>Chromosome-level genome assembly and manually-curated proteome of model necrotroph Parastagonospora nodorum Sn15 reveals a genome-wide trove of candidate effector homologs, and redundancy of virulence-related functions within an accessory chromosome.</title>
        <authorList>
            <person name="Bertazzoni S."/>
            <person name="Jones D.A.B."/>
            <person name="Phan H.T."/>
            <person name="Tan K.-C."/>
            <person name="Hane J.K."/>
        </authorList>
    </citation>
    <scope>NUCLEOTIDE SEQUENCE [LARGE SCALE GENOMIC DNA]</scope>
    <source>
        <strain evidence="3">SN15 / ATCC MYA-4574 / FGSC 10173)</strain>
    </source>
</reference>
<accession>A0A7U2ESU7</accession>
<gene>
    <name evidence="2" type="ORF">JI435_425490</name>
</gene>
<keyword evidence="3" id="KW-1185">Reference proteome</keyword>